<protein>
    <submittedName>
        <fullName evidence="1">Uncharacterized protein</fullName>
    </submittedName>
</protein>
<dbReference type="EMBL" id="JACHDD010000015">
    <property type="protein sequence ID" value="MBB5428722.1"/>
    <property type="molecule type" value="Genomic_DNA"/>
</dbReference>
<dbReference type="AlphaFoldDB" id="A0A6I1PTH9"/>
<gene>
    <name evidence="1" type="ORF">HDG40_006917</name>
</gene>
<dbReference type="Proteomes" id="UP000592780">
    <property type="component" value="Unassembled WGS sequence"/>
</dbReference>
<dbReference type="RefSeq" id="WP_084598303.1">
    <property type="nucleotide sequence ID" value="NZ_JACHDD010000015.1"/>
</dbReference>
<organism evidence="1 2">
    <name type="scientific">Paraburkholderia atlantica</name>
    <dbReference type="NCBI Taxonomy" id="2654982"/>
    <lineage>
        <taxon>Bacteria</taxon>
        <taxon>Pseudomonadati</taxon>
        <taxon>Pseudomonadota</taxon>
        <taxon>Betaproteobacteria</taxon>
        <taxon>Burkholderiales</taxon>
        <taxon>Burkholderiaceae</taxon>
        <taxon>Paraburkholderia</taxon>
    </lineage>
</organism>
<accession>A0A6I1PTH9</accession>
<name>A0A6I1PTH9_PARAM</name>
<evidence type="ECO:0000313" key="1">
    <source>
        <dbReference type="EMBL" id="MBB5428722.1"/>
    </source>
</evidence>
<reference evidence="1 2" key="1">
    <citation type="submission" date="2020-08" db="EMBL/GenBank/DDBJ databases">
        <title>Genomic Encyclopedia of Type Strains, Phase IV (KMG-V): Genome sequencing to study the core and pangenomes of soil and plant-associated prokaryotes.</title>
        <authorList>
            <person name="Whitman W."/>
        </authorList>
    </citation>
    <scope>NUCLEOTIDE SEQUENCE [LARGE SCALE GENOMIC DNA]</scope>
    <source>
        <strain evidence="1 2">JPY158</strain>
    </source>
</reference>
<comment type="caution">
    <text evidence="1">The sequence shown here is derived from an EMBL/GenBank/DDBJ whole genome shotgun (WGS) entry which is preliminary data.</text>
</comment>
<keyword evidence="2" id="KW-1185">Reference proteome</keyword>
<proteinExistence type="predicted"/>
<dbReference type="OrthoDB" id="9013824at2"/>
<sequence>MQNLLLLLIAASSSSLCACTAQPVAHVEPARPAPTIVVRKPRGEPGDFVLCKDGRVLVFPAAHPQTCS</sequence>
<evidence type="ECO:0000313" key="2">
    <source>
        <dbReference type="Proteomes" id="UP000592780"/>
    </source>
</evidence>